<gene>
    <name evidence="1" type="ORF">HCN58_34810</name>
</gene>
<proteinExistence type="predicted"/>
<evidence type="ECO:0000313" key="1">
    <source>
        <dbReference type="EMBL" id="NOJ44612.1"/>
    </source>
</evidence>
<evidence type="ECO:0000313" key="2">
    <source>
        <dbReference type="Proteomes" id="UP000544122"/>
    </source>
</evidence>
<dbReference type="Gene3D" id="3.30.1330.40">
    <property type="entry name" value="RutC-like"/>
    <property type="match status" value="1"/>
</dbReference>
<dbReference type="EMBL" id="JAAVLX010000022">
    <property type="protein sequence ID" value="NOJ44612.1"/>
    <property type="molecule type" value="Genomic_DNA"/>
</dbReference>
<dbReference type="InterPro" id="IPR006175">
    <property type="entry name" value="YjgF/YER057c/UK114"/>
</dbReference>
<name>A0A7Y4LZF9_9BRAD</name>
<comment type="caution">
    <text evidence="1">The sequence shown here is derived from an EMBL/GenBank/DDBJ whole genome shotgun (WGS) entry which is preliminary data.</text>
</comment>
<dbReference type="Proteomes" id="UP000544122">
    <property type="component" value="Unassembled WGS sequence"/>
</dbReference>
<protein>
    <submittedName>
        <fullName evidence="1">RidA family protein</fullName>
    </submittedName>
</protein>
<sequence length="67" mass="7286">MAYSQLNGLTVSDVVKCTVSLTAPDDYTAMNEEYAKVFHTDPPARTTVAVSDALVEIDCVAYRKRGS</sequence>
<dbReference type="InterPro" id="IPR035959">
    <property type="entry name" value="RutC-like_sf"/>
</dbReference>
<keyword evidence="2" id="KW-1185">Reference proteome</keyword>
<dbReference type="GO" id="GO:0005829">
    <property type="term" value="C:cytosol"/>
    <property type="evidence" value="ECO:0007669"/>
    <property type="project" value="TreeGrafter"/>
</dbReference>
<dbReference type="GO" id="GO:0019239">
    <property type="term" value="F:deaminase activity"/>
    <property type="evidence" value="ECO:0007669"/>
    <property type="project" value="TreeGrafter"/>
</dbReference>
<dbReference type="Pfam" id="PF01042">
    <property type="entry name" value="Ribonuc_L-PSP"/>
    <property type="match status" value="1"/>
</dbReference>
<dbReference type="PANTHER" id="PTHR11803:SF39">
    <property type="entry name" value="2-IMINOBUTANOATE_2-IMINOPROPANOATE DEAMINASE"/>
    <property type="match status" value="1"/>
</dbReference>
<accession>A0A7Y4LZF9</accession>
<dbReference type="AlphaFoldDB" id="A0A7Y4LZF9"/>
<reference evidence="1 2" key="1">
    <citation type="submission" date="2020-03" db="EMBL/GenBank/DDBJ databases">
        <title>Bradyrhizobium diversity isolated from nodules of Indigofera sp.</title>
        <authorList>
            <person name="Klepa M."/>
            <person name="Helene L."/>
            <person name="Hungria M."/>
        </authorList>
    </citation>
    <scope>NUCLEOTIDE SEQUENCE [LARGE SCALE GENOMIC DNA]</scope>
    <source>
        <strain evidence="1 2">WSM 1791</strain>
    </source>
</reference>
<dbReference type="CDD" id="cd00448">
    <property type="entry name" value="YjgF_YER057c_UK114_family"/>
    <property type="match status" value="1"/>
</dbReference>
<dbReference type="PANTHER" id="PTHR11803">
    <property type="entry name" value="2-IMINOBUTANOATE/2-IMINOPROPANOATE DEAMINASE RIDA"/>
    <property type="match status" value="1"/>
</dbReference>
<organism evidence="1 2">
    <name type="scientific">Bradyrhizobium australiense</name>
    <dbReference type="NCBI Taxonomy" id="2721161"/>
    <lineage>
        <taxon>Bacteria</taxon>
        <taxon>Pseudomonadati</taxon>
        <taxon>Pseudomonadota</taxon>
        <taxon>Alphaproteobacteria</taxon>
        <taxon>Hyphomicrobiales</taxon>
        <taxon>Nitrobacteraceae</taxon>
        <taxon>Bradyrhizobium</taxon>
    </lineage>
</organism>
<dbReference type="SUPFAM" id="SSF55298">
    <property type="entry name" value="YjgF-like"/>
    <property type="match status" value="1"/>
</dbReference>